<feature type="transmembrane region" description="Helical" evidence="1">
    <location>
        <begin position="113"/>
        <end position="132"/>
    </location>
</feature>
<gene>
    <name evidence="2" type="ordered locus">MCP_1362</name>
</gene>
<keyword evidence="1" id="KW-1133">Transmembrane helix</keyword>
<dbReference type="AlphaFoldDB" id="D1YYB2"/>
<dbReference type="InterPro" id="IPR011011">
    <property type="entry name" value="Znf_FYVE_PHD"/>
</dbReference>
<dbReference type="GeneID" id="8681325"/>
<reference evidence="3" key="3">
    <citation type="journal article" date="2011" name="PLoS ONE">
        <title>Genome sequence of a mesophilic hydrogenotrophic methanogen Methanocella paludicola, the first cultivated representative of the order Methanocellales.</title>
        <authorList>
            <person name="Sakai S."/>
            <person name="Takaki Y."/>
            <person name="Shimamura S."/>
            <person name="Sekine M."/>
            <person name="Tajima T."/>
            <person name="Kosugi H."/>
            <person name="Ichikawa N."/>
            <person name="Tasumi E."/>
            <person name="Hiraki A.T."/>
            <person name="Shimizu A."/>
            <person name="Kato Y."/>
            <person name="Nishiko R."/>
            <person name="Mori K."/>
            <person name="Fujita N."/>
            <person name="Imachi H."/>
            <person name="Takai K."/>
        </authorList>
    </citation>
    <scope>NUCLEOTIDE SEQUENCE [LARGE SCALE GENOMIC DNA]</scope>
    <source>
        <strain evidence="3">DSM 17711 / JCM 13418 / NBRC 101707 / SANAE</strain>
    </source>
</reference>
<accession>D1YYB2</accession>
<keyword evidence="3" id="KW-1185">Reference proteome</keyword>
<dbReference type="SUPFAM" id="SSF57903">
    <property type="entry name" value="FYVE/PHD zinc finger"/>
    <property type="match status" value="1"/>
</dbReference>
<dbReference type="OrthoDB" id="64860at2157"/>
<organism evidence="2 3">
    <name type="scientific">Methanocella paludicola (strain DSM 17711 / JCM 13418 / NBRC 101707 / SANAE)</name>
    <dbReference type="NCBI Taxonomy" id="304371"/>
    <lineage>
        <taxon>Archaea</taxon>
        <taxon>Methanobacteriati</taxon>
        <taxon>Methanobacteriota</taxon>
        <taxon>Stenosarchaea group</taxon>
        <taxon>Methanomicrobia</taxon>
        <taxon>Methanocellales</taxon>
        <taxon>Methanocellaceae</taxon>
        <taxon>Methanocella</taxon>
    </lineage>
</organism>
<dbReference type="InParanoid" id="D1YYB2"/>
<dbReference type="RefSeq" id="WP_012900113.1">
    <property type="nucleotide sequence ID" value="NC_013665.1"/>
</dbReference>
<feature type="transmembrane region" description="Helical" evidence="1">
    <location>
        <begin position="138"/>
        <end position="158"/>
    </location>
</feature>
<keyword evidence="1" id="KW-0812">Transmembrane</keyword>
<dbReference type="eggNOG" id="arCOG03293">
    <property type="taxonomic scope" value="Archaea"/>
</dbReference>
<reference evidence="2 3" key="1">
    <citation type="journal article" date="2007" name="Appl. Environ. Microbiol.">
        <title>Isolation of key methanogens for global methane emission from rice paddy fields: a novel isolate affiliated with the clone cluster rice cluster I.</title>
        <authorList>
            <person name="Sakai S."/>
            <person name="Imachi H."/>
            <person name="Sekiguchi Y."/>
            <person name="Ohashi A."/>
            <person name="Harada H."/>
            <person name="Kamagata Y."/>
        </authorList>
    </citation>
    <scope>NUCLEOTIDE SEQUENCE [LARGE SCALE GENOMIC DNA]</scope>
    <source>
        <strain evidence="3">DSM 17711 / JCM 13418 / NBRC 101707 / SANAE</strain>
    </source>
</reference>
<dbReference type="STRING" id="304371.MCP_1362"/>
<evidence type="ECO:0000313" key="2">
    <source>
        <dbReference type="EMBL" id="BAI61434.1"/>
    </source>
</evidence>
<sequence>MKCYVHPDIDAVGTCTNCGKTVCSGCALEMNGKLICKSCIERMATQPSSQPPVQPAAQPAAQPVPQPTAPPVAPVAAAAPAAPGRKEPLISLILSFFFPGLGQIYNGQMKKGIILIVAYLALWIGMFIVYFAGTVVTMGVGALCCLPVLLVPMAEWVYGMYDAYKVANMINRGEPTKDWLS</sequence>
<proteinExistence type="predicted"/>
<dbReference type="Proteomes" id="UP000001882">
    <property type="component" value="Chromosome"/>
</dbReference>
<evidence type="ECO:0000256" key="1">
    <source>
        <dbReference type="SAM" id="Phobius"/>
    </source>
</evidence>
<evidence type="ECO:0008006" key="4">
    <source>
        <dbReference type="Google" id="ProtNLM"/>
    </source>
</evidence>
<protein>
    <recommendedName>
        <fullName evidence="4">B box-type domain-containing protein</fullName>
    </recommendedName>
</protein>
<keyword evidence="1" id="KW-0472">Membrane</keyword>
<reference evidence="2 3" key="2">
    <citation type="journal article" date="2008" name="Int. J. Syst. Evol. Microbiol.">
        <title>Methanocella paludicola gen. nov., sp. nov., a methane-producing archaeon, the first isolate of the lineage 'Rice Cluster I', and proposal of the new archaeal order Methanocellales ord. nov.</title>
        <authorList>
            <person name="Sakai S."/>
            <person name="Imachi H."/>
            <person name="Hanada S."/>
            <person name="Ohashi A."/>
            <person name="Harada H."/>
            <person name="Kamagata Y."/>
        </authorList>
    </citation>
    <scope>NUCLEOTIDE SEQUENCE [LARGE SCALE GENOMIC DNA]</scope>
    <source>
        <strain evidence="3">DSM 17711 / JCM 13418 / NBRC 101707 / SANAE</strain>
    </source>
</reference>
<dbReference type="EMBL" id="AP011532">
    <property type="protein sequence ID" value="BAI61434.1"/>
    <property type="molecule type" value="Genomic_DNA"/>
</dbReference>
<dbReference type="eggNOG" id="arCOG07221">
    <property type="taxonomic scope" value="Archaea"/>
</dbReference>
<dbReference type="KEGG" id="mpd:MCP_1362"/>
<name>D1YYB2_METPS</name>
<evidence type="ECO:0000313" key="3">
    <source>
        <dbReference type="Proteomes" id="UP000001882"/>
    </source>
</evidence>